<dbReference type="EMBL" id="LK021340">
    <property type="protein sequence ID" value="CDQ46184.1"/>
    <property type="molecule type" value="Genomic_DNA"/>
</dbReference>
<feature type="transmembrane region" description="Helical" evidence="1">
    <location>
        <begin position="20"/>
        <end position="38"/>
    </location>
</feature>
<organism evidence="2 3">
    <name type="scientific">Mycolicibacterium neoaurum</name>
    <name type="common">Mycobacterium neoaurum</name>
    <dbReference type="NCBI Taxonomy" id="1795"/>
    <lineage>
        <taxon>Bacteria</taxon>
        <taxon>Bacillati</taxon>
        <taxon>Actinomycetota</taxon>
        <taxon>Actinomycetes</taxon>
        <taxon>Mycobacteriales</taxon>
        <taxon>Mycobacteriaceae</taxon>
        <taxon>Mycolicibacterium</taxon>
    </lineage>
</organism>
<dbReference type="RefSeq" id="WP_030134815.1">
    <property type="nucleotide sequence ID" value="NZ_CP074376.1"/>
</dbReference>
<dbReference type="InterPro" id="IPR050445">
    <property type="entry name" value="Bact_polysacc_biosynth/exp"/>
</dbReference>
<protein>
    <submittedName>
        <fullName evidence="2">Lipopolysaccharide biosynthesis</fullName>
    </submittedName>
</protein>
<dbReference type="GO" id="GO:0005886">
    <property type="term" value="C:plasma membrane"/>
    <property type="evidence" value="ECO:0007669"/>
    <property type="project" value="TreeGrafter"/>
</dbReference>
<reference evidence="2" key="1">
    <citation type="submission" date="2014-05" db="EMBL/GenBank/DDBJ databases">
        <authorList>
            <person name="Urmite Genomes"/>
        </authorList>
    </citation>
    <scope>NUCLEOTIDE SEQUENCE</scope>
    <source>
        <strain evidence="2">DSM 44074</strain>
    </source>
</reference>
<keyword evidence="1" id="KW-0812">Transmembrane</keyword>
<dbReference type="GO" id="GO:0004713">
    <property type="term" value="F:protein tyrosine kinase activity"/>
    <property type="evidence" value="ECO:0007669"/>
    <property type="project" value="TreeGrafter"/>
</dbReference>
<evidence type="ECO:0000256" key="1">
    <source>
        <dbReference type="SAM" id="Phobius"/>
    </source>
</evidence>
<evidence type="ECO:0000313" key="3">
    <source>
        <dbReference type="Proteomes" id="UP000028864"/>
    </source>
</evidence>
<accession>A0AAV2WPZ8</accession>
<keyword evidence="1" id="KW-0472">Membrane</keyword>
<dbReference type="PANTHER" id="PTHR32309:SF13">
    <property type="entry name" value="FERRIC ENTEROBACTIN TRANSPORT PROTEIN FEPE"/>
    <property type="match status" value="1"/>
</dbReference>
<reference evidence="2" key="2">
    <citation type="submission" date="2015-09" db="EMBL/GenBank/DDBJ databases">
        <title>Draft genome sequence of Mycobacterium neoaurum DSM 44074.</title>
        <authorList>
            <person name="Croce O."/>
            <person name="Robert C."/>
            <person name="Raoult D."/>
            <person name="Drancourt M."/>
        </authorList>
    </citation>
    <scope>NUCLEOTIDE SEQUENCE</scope>
    <source>
        <strain evidence="2">DSM 44074</strain>
    </source>
</reference>
<evidence type="ECO:0000313" key="2">
    <source>
        <dbReference type="EMBL" id="CDQ46184.1"/>
    </source>
</evidence>
<dbReference type="PANTHER" id="PTHR32309">
    <property type="entry name" value="TYROSINE-PROTEIN KINASE"/>
    <property type="match status" value="1"/>
</dbReference>
<feature type="transmembrane region" description="Helical" evidence="1">
    <location>
        <begin position="200"/>
        <end position="221"/>
    </location>
</feature>
<name>A0AAV2WPZ8_MYCNE</name>
<proteinExistence type="predicted"/>
<dbReference type="Proteomes" id="UP000028864">
    <property type="component" value="Unassembled WGS sequence"/>
</dbReference>
<sequence>MRAPVDVPRARDYLTILARGWVIILLATLLAPGAAYVVQKLTFDKGYTASALLFAQVAGDPGTYSAYAGGLGANARMATYSSLAQSRVISQRAIDETGLPMTAEQLAASTTATWEPYGINRFGMPSSVLLRVTVTGADPEQTVTAVNALAANLAKLSGELEWIQAEPTDAIQYTGPVAQLVPVDAAAAAHKVQPDVTNTLIIAAGVGFALSAVLVLAVGIARDNVLTRGQLVDVVNGTMST</sequence>
<gene>
    <name evidence="2" type="ORF">BN1047_04088</name>
</gene>
<keyword evidence="1" id="KW-1133">Transmembrane helix</keyword>
<dbReference type="AlphaFoldDB" id="A0AAV2WPZ8"/>